<sequence length="97" mass="10308">MRLPYQTGGAYTLTREGNIVTLGGQGTCDNVQNAGNLKVNEAIPAGYRPTAPMSVSWGGNQKMDMLIKPDGTITLLGNAYGWVHIGAAWITSDPMPN</sequence>
<evidence type="ECO:0000313" key="1">
    <source>
        <dbReference type="EMBL" id="PKZ14037.1"/>
    </source>
</evidence>
<comment type="caution">
    <text evidence="1">The sequence shown here is derived from an EMBL/GenBank/DDBJ whole genome shotgun (WGS) entry which is preliminary data.</text>
</comment>
<protein>
    <submittedName>
        <fullName evidence="1">Uncharacterized protein</fullName>
    </submittedName>
</protein>
<name>A0A2I1M1Q9_9BIFI</name>
<dbReference type="AlphaFoldDB" id="A0A2I1M1Q9"/>
<evidence type="ECO:0000313" key="2">
    <source>
        <dbReference type="Proteomes" id="UP000242263"/>
    </source>
</evidence>
<reference evidence="1 2" key="1">
    <citation type="submission" date="2017-12" db="EMBL/GenBank/DDBJ databases">
        <title>Phylogenetic diversity of female urinary microbiome.</title>
        <authorList>
            <person name="Thomas-White K."/>
            <person name="Wolfe A.J."/>
        </authorList>
    </citation>
    <scope>NUCLEOTIDE SEQUENCE [LARGE SCALE GENOMIC DNA]</scope>
    <source>
        <strain evidence="1 2">UMB0064</strain>
    </source>
</reference>
<dbReference type="EMBL" id="PKGU01000006">
    <property type="protein sequence ID" value="PKZ14037.1"/>
    <property type="molecule type" value="Genomic_DNA"/>
</dbReference>
<organism evidence="1 2">
    <name type="scientific">Alloscardovia omnicolens</name>
    <dbReference type="NCBI Taxonomy" id="419015"/>
    <lineage>
        <taxon>Bacteria</taxon>
        <taxon>Bacillati</taxon>
        <taxon>Actinomycetota</taxon>
        <taxon>Actinomycetes</taxon>
        <taxon>Bifidobacteriales</taxon>
        <taxon>Bifidobacteriaceae</taxon>
        <taxon>Alloscardovia</taxon>
    </lineage>
</organism>
<proteinExistence type="predicted"/>
<dbReference type="Proteomes" id="UP000242263">
    <property type="component" value="Unassembled WGS sequence"/>
</dbReference>
<accession>A0A2I1M1Q9</accession>
<gene>
    <name evidence="1" type="ORF">CYJ32_07375</name>
</gene>